<evidence type="ECO:0000313" key="2">
    <source>
        <dbReference type="EMBL" id="AMS40984.1"/>
    </source>
</evidence>
<organism evidence="2 4">
    <name type="scientific">Aminobacter aminovorans</name>
    <name type="common">Chelatobacter heintzii</name>
    <dbReference type="NCBI Taxonomy" id="83263"/>
    <lineage>
        <taxon>Bacteria</taxon>
        <taxon>Pseudomonadati</taxon>
        <taxon>Pseudomonadota</taxon>
        <taxon>Alphaproteobacteria</taxon>
        <taxon>Hyphomicrobiales</taxon>
        <taxon>Phyllobacteriaceae</taxon>
        <taxon>Aminobacter</taxon>
    </lineage>
</organism>
<reference evidence="3 5" key="2">
    <citation type="submission" date="2020-08" db="EMBL/GenBank/DDBJ databases">
        <title>Genomic Encyclopedia of Type Strains, Phase IV (KMG-IV): sequencing the most valuable type-strain genomes for metagenomic binning, comparative biology and taxonomic classification.</title>
        <authorList>
            <person name="Goeker M."/>
        </authorList>
    </citation>
    <scope>NUCLEOTIDE SEQUENCE [LARGE SCALE GENOMIC DNA]</scope>
    <source>
        <strain evidence="3 5">DSM 10368</strain>
    </source>
</reference>
<dbReference type="GO" id="GO:0008233">
    <property type="term" value="F:peptidase activity"/>
    <property type="evidence" value="ECO:0007669"/>
    <property type="project" value="UniProtKB-KW"/>
</dbReference>
<dbReference type="Proteomes" id="UP000577697">
    <property type="component" value="Unassembled WGS sequence"/>
</dbReference>
<keyword evidence="3" id="KW-0378">Hydrolase</keyword>
<dbReference type="KEGG" id="aak:AA2016_2054"/>
<keyword evidence="1" id="KW-0812">Transmembrane</keyword>
<name>A0AAC8YN13_AMIAI</name>
<dbReference type="AlphaFoldDB" id="A0AAC8YN13"/>
<evidence type="ECO:0000313" key="3">
    <source>
        <dbReference type="EMBL" id="MBB3709676.1"/>
    </source>
</evidence>
<dbReference type="EMBL" id="JACICB010000033">
    <property type="protein sequence ID" value="MBB3709676.1"/>
    <property type="molecule type" value="Genomic_DNA"/>
</dbReference>
<keyword evidence="1" id="KW-0472">Membrane</keyword>
<proteinExistence type="predicted"/>
<evidence type="ECO:0000313" key="4">
    <source>
        <dbReference type="Proteomes" id="UP000075755"/>
    </source>
</evidence>
<keyword evidence="3" id="KW-0645">Protease</keyword>
<protein>
    <submittedName>
        <fullName evidence="3">Membrane protein implicated in regulation of membrane protease activity</fullName>
    </submittedName>
</protein>
<gene>
    <name evidence="2" type="ORF">AA2016_2054</name>
    <name evidence="3" type="ORF">FHS67_006031</name>
</gene>
<evidence type="ECO:0000313" key="5">
    <source>
        <dbReference type="Proteomes" id="UP000577697"/>
    </source>
</evidence>
<sequence length="68" mass="7352">MDTKTRHAAVAAAWIMIIFGVAAFFLPKVMLAVGNYSTAAAGVIAVCFVLAFFGVFWLRGRSQRKNGN</sequence>
<keyword evidence="1" id="KW-1133">Transmembrane helix</keyword>
<dbReference type="EMBL" id="CP015005">
    <property type="protein sequence ID" value="AMS40984.1"/>
    <property type="molecule type" value="Genomic_DNA"/>
</dbReference>
<dbReference type="Proteomes" id="UP000075755">
    <property type="component" value="Chromosome"/>
</dbReference>
<feature type="transmembrane region" description="Helical" evidence="1">
    <location>
        <begin position="7"/>
        <end position="26"/>
    </location>
</feature>
<dbReference type="GO" id="GO:0006508">
    <property type="term" value="P:proteolysis"/>
    <property type="evidence" value="ECO:0007669"/>
    <property type="project" value="UniProtKB-KW"/>
</dbReference>
<evidence type="ECO:0000256" key="1">
    <source>
        <dbReference type="SAM" id="Phobius"/>
    </source>
</evidence>
<dbReference type="RefSeq" id="WP_067958433.1">
    <property type="nucleotide sequence ID" value="NZ_CP015005.1"/>
</dbReference>
<reference evidence="2 4" key="1">
    <citation type="submission" date="2016-03" db="EMBL/GenBank/DDBJ databases">
        <title>Complete genome of Aminobacter aminovorans KCTC 2477.</title>
        <authorList>
            <person name="Kim K.M."/>
        </authorList>
    </citation>
    <scope>NUCLEOTIDE SEQUENCE [LARGE SCALE GENOMIC DNA]</scope>
    <source>
        <strain evidence="2 4">KCTC 2477</strain>
    </source>
</reference>
<accession>A0AAC8YN13</accession>
<keyword evidence="5" id="KW-1185">Reference proteome</keyword>
<feature type="transmembrane region" description="Helical" evidence="1">
    <location>
        <begin position="38"/>
        <end position="58"/>
    </location>
</feature>